<dbReference type="InterPro" id="IPR011050">
    <property type="entry name" value="Pectin_lyase_fold/virulence"/>
</dbReference>
<dbReference type="RefSeq" id="WP_320186055.1">
    <property type="nucleotide sequence ID" value="NZ_CP138332.1"/>
</dbReference>
<keyword evidence="7" id="KW-1185">Reference proteome</keyword>
<keyword evidence="5" id="KW-0732">Signal</keyword>
<dbReference type="InterPro" id="IPR012334">
    <property type="entry name" value="Pectin_lyas_fold"/>
</dbReference>
<dbReference type="Pfam" id="PF00295">
    <property type="entry name" value="Glyco_hydro_28"/>
    <property type="match status" value="1"/>
</dbReference>
<dbReference type="InterPro" id="IPR051801">
    <property type="entry name" value="GH28_Enzymes"/>
</dbReference>
<sequence>MKKSKIAILTSMLLCICFYGHVKAQDLFPDGTVVSPWFKNAETTTLQALGKSYRITDFDIVQDSTILQTEKIQAVIDKAYQAGGGVVVIPRGTFLSGSLFFKAKTHLHLEEGAVLKGSDDIADFALQLTRMEGQTLKYFSALVNADKVDGFTVSGKGTLDGNGLRYWKAFWLRRAFNPNCTNMDEMRPRVLYVSNSKNVQISGIHMKNSPFWTSHYYKVENLKLLNLRITAPEKPVKAPSSDAIDLDVCKNVLIKNCYLSVNDDAIALKGGKGPRADKDPNNGANSNIIIEDCAFGFCHSALTCGSESIHSYNVIFRNNTLDKAKKLLQLKMRPDTPQEYAHILIENITGNANSLLFVKPWTQFFDLKGEKDIKLSYARHITLKNITLDCDILFDVDKSDQYKLSNFTFDNMTVNASKRAQIQQEYIADFQLNKVQVNGKAVVKK</sequence>
<evidence type="ECO:0000256" key="5">
    <source>
        <dbReference type="SAM" id="SignalP"/>
    </source>
</evidence>
<comment type="caution">
    <text evidence="6">The sequence shown here is derived from an EMBL/GenBank/DDBJ whole genome shotgun (WGS) entry which is preliminary data.</text>
</comment>
<dbReference type="InterPro" id="IPR000743">
    <property type="entry name" value="Glyco_hydro_28"/>
</dbReference>
<dbReference type="PANTHER" id="PTHR31339">
    <property type="entry name" value="PECTIN LYASE-RELATED"/>
    <property type="match status" value="1"/>
</dbReference>
<organism evidence="6 7">
    <name type="scientific">Sphingobacterium bambusae</name>
    <dbReference type="NCBI Taxonomy" id="662858"/>
    <lineage>
        <taxon>Bacteria</taxon>
        <taxon>Pseudomonadati</taxon>
        <taxon>Bacteroidota</taxon>
        <taxon>Sphingobacteriia</taxon>
        <taxon>Sphingobacteriales</taxon>
        <taxon>Sphingobacteriaceae</taxon>
        <taxon>Sphingobacterium</taxon>
    </lineage>
</organism>
<dbReference type="Gene3D" id="2.160.20.10">
    <property type="entry name" value="Single-stranded right-handed beta-helix, Pectin lyase-like"/>
    <property type="match status" value="1"/>
</dbReference>
<evidence type="ECO:0000256" key="3">
    <source>
        <dbReference type="ARBA" id="ARBA00023295"/>
    </source>
</evidence>
<evidence type="ECO:0000313" key="7">
    <source>
        <dbReference type="Proteomes" id="UP001597525"/>
    </source>
</evidence>
<feature type="signal peptide" evidence="5">
    <location>
        <begin position="1"/>
        <end position="24"/>
    </location>
</feature>
<protein>
    <submittedName>
        <fullName evidence="6">Glycoside hydrolase family 28 protein</fullName>
        <ecNumber evidence="6">3.2.1.-</ecNumber>
    </submittedName>
</protein>
<dbReference type="SUPFAM" id="SSF51126">
    <property type="entry name" value="Pectin lyase-like"/>
    <property type="match status" value="1"/>
</dbReference>
<evidence type="ECO:0000256" key="4">
    <source>
        <dbReference type="RuleBase" id="RU361169"/>
    </source>
</evidence>
<proteinExistence type="inferred from homology"/>
<feature type="chain" id="PRO_5045380218" evidence="5">
    <location>
        <begin position="25"/>
        <end position="445"/>
    </location>
</feature>
<gene>
    <name evidence="6" type="ORF">ACFS7Y_11145</name>
</gene>
<keyword evidence="3 4" id="KW-0326">Glycosidase</keyword>
<dbReference type="EMBL" id="JBHUPB010000008">
    <property type="protein sequence ID" value="MFD2967949.1"/>
    <property type="molecule type" value="Genomic_DNA"/>
</dbReference>
<dbReference type="PANTHER" id="PTHR31339:SF9">
    <property type="entry name" value="PLASMIN AND FIBRONECTIN-BINDING PROTEIN A"/>
    <property type="match status" value="1"/>
</dbReference>
<reference evidence="7" key="1">
    <citation type="journal article" date="2019" name="Int. J. Syst. Evol. Microbiol.">
        <title>The Global Catalogue of Microorganisms (GCM) 10K type strain sequencing project: providing services to taxonomists for standard genome sequencing and annotation.</title>
        <authorList>
            <consortium name="The Broad Institute Genomics Platform"/>
            <consortium name="The Broad Institute Genome Sequencing Center for Infectious Disease"/>
            <person name="Wu L."/>
            <person name="Ma J."/>
        </authorList>
    </citation>
    <scope>NUCLEOTIDE SEQUENCE [LARGE SCALE GENOMIC DNA]</scope>
    <source>
        <strain evidence="7">KCTC 22814</strain>
    </source>
</reference>
<name>A0ABW6BIF0_9SPHI</name>
<evidence type="ECO:0000313" key="6">
    <source>
        <dbReference type="EMBL" id="MFD2967949.1"/>
    </source>
</evidence>
<dbReference type="EC" id="3.2.1.-" evidence="6"/>
<dbReference type="GO" id="GO:0016798">
    <property type="term" value="F:hydrolase activity, acting on glycosyl bonds"/>
    <property type="evidence" value="ECO:0007669"/>
    <property type="project" value="UniProtKB-KW"/>
</dbReference>
<dbReference type="Proteomes" id="UP001597525">
    <property type="component" value="Unassembled WGS sequence"/>
</dbReference>
<keyword evidence="2 4" id="KW-0378">Hydrolase</keyword>
<accession>A0ABW6BIF0</accession>
<evidence type="ECO:0000256" key="2">
    <source>
        <dbReference type="ARBA" id="ARBA00022801"/>
    </source>
</evidence>
<comment type="similarity">
    <text evidence="1 4">Belongs to the glycosyl hydrolase 28 family.</text>
</comment>
<evidence type="ECO:0000256" key="1">
    <source>
        <dbReference type="ARBA" id="ARBA00008834"/>
    </source>
</evidence>